<dbReference type="EMBL" id="JBAMMX010000018">
    <property type="protein sequence ID" value="KAK6923420.1"/>
    <property type="molecule type" value="Genomic_DNA"/>
</dbReference>
<name>A0AAN8UWZ2_9MAGN</name>
<protein>
    <submittedName>
        <fullName evidence="1">Uncharacterized protein</fullName>
    </submittedName>
</protein>
<dbReference type="AlphaFoldDB" id="A0AAN8UWZ2"/>
<dbReference type="GO" id="GO:0034472">
    <property type="term" value="P:snRNA 3'-end processing"/>
    <property type="evidence" value="ECO:0007669"/>
    <property type="project" value="TreeGrafter"/>
</dbReference>
<dbReference type="InterPro" id="IPR033060">
    <property type="entry name" value="INTS7"/>
</dbReference>
<dbReference type="PANTHER" id="PTHR13322:SF2">
    <property type="entry name" value="INTEGRATOR COMPLEX SUBUNIT 7"/>
    <property type="match status" value="1"/>
</dbReference>
<dbReference type="Proteomes" id="UP001370490">
    <property type="component" value="Unassembled WGS sequence"/>
</dbReference>
<accession>A0AAN8UWZ2</accession>
<evidence type="ECO:0000313" key="1">
    <source>
        <dbReference type="EMBL" id="KAK6923420.1"/>
    </source>
</evidence>
<reference evidence="1 2" key="1">
    <citation type="submission" date="2023-12" db="EMBL/GenBank/DDBJ databases">
        <title>A high-quality genome assembly for Dillenia turbinata (Dilleniales).</title>
        <authorList>
            <person name="Chanderbali A."/>
        </authorList>
    </citation>
    <scope>NUCLEOTIDE SEQUENCE [LARGE SCALE GENOMIC DNA]</scope>
    <source>
        <strain evidence="1">LSX21</strain>
        <tissue evidence="1">Leaf</tissue>
    </source>
</reference>
<gene>
    <name evidence="1" type="ORF">RJ641_011724</name>
</gene>
<dbReference type="PANTHER" id="PTHR13322">
    <property type="entry name" value="C1ORF73 PROTEIN"/>
    <property type="match status" value="1"/>
</dbReference>
<dbReference type="GO" id="GO:0032039">
    <property type="term" value="C:integrator complex"/>
    <property type="evidence" value="ECO:0007669"/>
    <property type="project" value="InterPro"/>
</dbReference>
<organism evidence="1 2">
    <name type="scientific">Dillenia turbinata</name>
    <dbReference type="NCBI Taxonomy" id="194707"/>
    <lineage>
        <taxon>Eukaryota</taxon>
        <taxon>Viridiplantae</taxon>
        <taxon>Streptophyta</taxon>
        <taxon>Embryophyta</taxon>
        <taxon>Tracheophyta</taxon>
        <taxon>Spermatophyta</taxon>
        <taxon>Magnoliopsida</taxon>
        <taxon>eudicotyledons</taxon>
        <taxon>Gunneridae</taxon>
        <taxon>Pentapetalae</taxon>
        <taxon>Dilleniales</taxon>
        <taxon>Dilleniaceae</taxon>
        <taxon>Dillenia</taxon>
    </lineage>
</organism>
<evidence type="ECO:0000313" key="2">
    <source>
        <dbReference type="Proteomes" id="UP001370490"/>
    </source>
</evidence>
<keyword evidence="2" id="KW-1185">Reference proteome</keyword>
<comment type="caution">
    <text evidence="1">The sequence shown here is derived from an EMBL/GenBank/DDBJ whole genome shotgun (WGS) entry which is preliminary data.</text>
</comment>
<proteinExistence type="predicted"/>
<sequence length="261" mass="28995">MTYSLLLTPVILRNFREDEKMDVSNLDKTAAMALHDYQDLHNGELLGTETFDAGSSELVPNLVPQLRNIDCDANRNLRLLLTVCGLEKKHFRISSRNQILRIGCEARSLIKVCNYAAEGLVRLHEGMKTVQTTDESQCHLIGDGLQLLLDVLKKWMCIPFQSPPISSKQGVEVTSPLMAYSECGPCILSELFACSTNKKKPELISVSPGHGEQSILGAGFQALEADEINDLSRKLFHFVTEGGRGIYPHYEGNFIDDQVVS</sequence>
<feature type="non-terminal residue" evidence="1">
    <location>
        <position position="261"/>
    </location>
</feature>